<dbReference type="GO" id="GO:0044718">
    <property type="term" value="P:siderophore transmembrane transport"/>
    <property type="evidence" value="ECO:0007669"/>
    <property type="project" value="TreeGrafter"/>
</dbReference>
<dbReference type="Proteomes" id="UP000199513">
    <property type="component" value="Unassembled WGS sequence"/>
</dbReference>
<comment type="subcellular location">
    <subcellularLocation>
        <location evidence="1 8">Cell outer membrane</location>
        <topology evidence="1 8">Multi-pass membrane protein</topology>
    </subcellularLocation>
</comment>
<feature type="domain" description="TonB-dependent receptor plug" evidence="10">
    <location>
        <begin position="57"/>
        <end position="161"/>
    </location>
</feature>
<evidence type="ECO:0000259" key="10">
    <source>
        <dbReference type="Pfam" id="PF07715"/>
    </source>
</evidence>
<evidence type="ECO:0000256" key="7">
    <source>
        <dbReference type="ARBA" id="ARBA00023237"/>
    </source>
</evidence>
<evidence type="ECO:0000256" key="5">
    <source>
        <dbReference type="ARBA" id="ARBA00022729"/>
    </source>
</evidence>
<keyword evidence="4 8" id="KW-0812">Transmembrane</keyword>
<keyword evidence="3 8" id="KW-1134">Transmembrane beta strand</keyword>
<dbReference type="Gene3D" id="2.40.170.20">
    <property type="entry name" value="TonB-dependent receptor, beta-barrel domain"/>
    <property type="match status" value="1"/>
</dbReference>
<evidence type="ECO:0000313" key="11">
    <source>
        <dbReference type="EMBL" id="SFF16601.1"/>
    </source>
</evidence>
<dbReference type="PANTHER" id="PTHR30069">
    <property type="entry name" value="TONB-DEPENDENT OUTER MEMBRANE RECEPTOR"/>
    <property type="match status" value="1"/>
</dbReference>
<dbReference type="OrthoDB" id="9775095at2"/>
<evidence type="ECO:0000256" key="6">
    <source>
        <dbReference type="ARBA" id="ARBA00023136"/>
    </source>
</evidence>
<feature type="chain" id="PRO_5011727357" evidence="9">
    <location>
        <begin position="20"/>
        <end position="674"/>
    </location>
</feature>
<accession>A0A1I2GIZ5</accession>
<dbReference type="Gene3D" id="2.170.130.10">
    <property type="entry name" value="TonB-dependent receptor, plug domain"/>
    <property type="match status" value="1"/>
</dbReference>
<feature type="signal peptide" evidence="9">
    <location>
        <begin position="1"/>
        <end position="19"/>
    </location>
</feature>
<keyword evidence="12" id="KW-1185">Reference proteome</keyword>
<dbReference type="GO" id="GO:0009279">
    <property type="term" value="C:cell outer membrane"/>
    <property type="evidence" value="ECO:0007669"/>
    <property type="project" value="UniProtKB-SubCell"/>
</dbReference>
<gene>
    <name evidence="11" type="ORF">SAMN04488541_101866</name>
</gene>
<dbReference type="PROSITE" id="PS52016">
    <property type="entry name" value="TONB_DEPENDENT_REC_3"/>
    <property type="match status" value="1"/>
</dbReference>
<protein>
    <submittedName>
        <fullName evidence="11">Outer membrane receptor for ferrienterochelin and colicins</fullName>
    </submittedName>
</protein>
<dbReference type="EMBL" id="FONY01000018">
    <property type="protein sequence ID" value="SFF16601.1"/>
    <property type="molecule type" value="Genomic_DNA"/>
</dbReference>
<evidence type="ECO:0000256" key="3">
    <source>
        <dbReference type="ARBA" id="ARBA00022452"/>
    </source>
</evidence>
<evidence type="ECO:0000256" key="4">
    <source>
        <dbReference type="ARBA" id="ARBA00022692"/>
    </source>
</evidence>
<comment type="similarity">
    <text evidence="8">Belongs to the TonB-dependent receptor family.</text>
</comment>
<dbReference type="Pfam" id="PF07715">
    <property type="entry name" value="Plug"/>
    <property type="match status" value="1"/>
</dbReference>
<dbReference type="AlphaFoldDB" id="A0A1I2GIZ5"/>
<dbReference type="InterPro" id="IPR036942">
    <property type="entry name" value="Beta-barrel_TonB_sf"/>
</dbReference>
<dbReference type="GO" id="GO:0015344">
    <property type="term" value="F:siderophore uptake transmembrane transporter activity"/>
    <property type="evidence" value="ECO:0007669"/>
    <property type="project" value="TreeGrafter"/>
</dbReference>
<reference evidence="11 12" key="1">
    <citation type="submission" date="2016-10" db="EMBL/GenBank/DDBJ databases">
        <authorList>
            <person name="de Groot N.N."/>
        </authorList>
    </citation>
    <scope>NUCLEOTIDE SEQUENCE [LARGE SCALE GENOMIC DNA]</scope>
    <source>
        <strain>GEY</strain>
        <strain evidence="12">DSM 9560</strain>
    </source>
</reference>
<dbReference type="SUPFAM" id="SSF56935">
    <property type="entry name" value="Porins"/>
    <property type="match status" value="1"/>
</dbReference>
<dbReference type="InterPro" id="IPR039426">
    <property type="entry name" value="TonB-dep_rcpt-like"/>
</dbReference>
<organism evidence="11 12">
    <name type="scientific">Thermoflexibacter ruber</name>
    <dbReference type="NCBI Taxonomy" id="1003"/>
    <lineage>
        <taxon>Bacteria</taxon>
        <taxon>Pseudomonadati</taxon>
        <taxon>Bacteroidota</taxon>
        <taxon>Cytophagia</taxon>
        <taxon>Cytophagales</taxon>
        <taxon>Thermoflexibacteraceae</taxon>
        <taxon>Thermoflexibacter</taxon>
    </lineage>
</organism>
<dbReference type="STRING" id="1003.SAMN04488541_101866"/>
<name>A0A1I2GIZ5_9BACT</name>
<keyword evidence="5 9" id="KW-0732">Signal</keyword>
<keyword evidence="6 8" id="KW-0472">Membrane</keyword>
<keyword evidence="7 8" id="KW-0998">Cell outer membrane</keyword>
<dbReference type="PANTHER" id="PTHR30069:SF29">
    <property type="entry name" value="HEMOGLOBIN AND HEMOGLOBIN-HAPTOGLOBIN-BINDING PROTEIN 1-RELATED"/>
    <property type="match status" value="1"/>
</dbReference>
<evidence type="ECO:0000313" key="12">
    <source>
        <dbReference type="Proteomes" id="UP000199513"/>
    </source>
</evidence>
<evidence type="ECO:0000256" key="2">
    <source>
        <dbReference type="ARBA" id="ARBA00022448"/>
    </source>
</evidence>
<proteinExistence type="inferred from homology"/>
<keyword evidence="2 8" id="KW-0813">Transport</keyword>
<evidence type="ECO:0000256" key="9">
    <source>
        <dbReference type="SAM" id="SignalP"/>
    </source>
</evidence>
<sequence length="674" mass="76623">MRYYLLLVFFVCKSLFLQAQDSTQIIFKPDVQELLNAKVEVNQEQTISTGSFKTTALREAAGIVSVITADMIKNSGARDIVELLRFAPGIDFGMDPDGTTSVTVRGNYAMEGKLLVLVDGVQMNEVAYGGFFFYPRVPLENIDRIEIIRGPGSAIYGGFAALAVINIISKNYLQGIGNTASLQAGISQNGFSRGNIQFTTAQKYANETEVYFSGYVGETNRNNTIFTHPNEMTISYKDSSWVRPVNMNIGIKHKRFNMRVIYDQVRAKTIHNLGEHVNNGLYTTLSYNFQINKQLTLTPRFQSKRQTPWDFQDGSIYYQDLTNMRIIRTSFDAVLLYQPSDKLSWATGVEYFIDDANYARKTTTFYNGKNALSFSNIGAFTEFVFSSKYGNIVAGARFDKYGISRPAFVPRIAYTKAFENFHVKYLYSYAFKNPTLMNISVSGGQIFPEYVRSSELEIGYHWRNKFFLNANIFHIKIFEFISYEYEPISQVDIYTNAGTTGSNGAEVELRYVHKKGYFNINFSSYVPEYVSNSPLNFASLQITKITNENQVQKLIVEGQERVFAGLAPQRLTAQVHQRLSKKIGVNLTAQWFSQKYAYLANADYSEREVITYPSTAILNLNLTFDDVFTKGLDLSAGIFNLLNERQFLTVYQRLGSMPFLEQGRELVVKVKYRL</sequence>
<evidence type="ECO:0000256" key="1">
    <source>
        <dbReference type="ARBA" id="ARBA00004571"/>
    </source>
</evidence>
<dbReference type="InterPro" id="IPR012910">
    <property type="entry name" value="Plug_dom"/>
</dbReference>
<keyword evidence="11" id="KW-0675">Receptor</keyword>
<dbReference type="InterPro" id="IPR037066">
    <property type="entry name" value="Plug_dom_sf"/>
</dbReference>
<evidence type="ECO:0000256" key="8">
    <source>
        <dbReference type="PROSITE-ProRule" id="PRU01360"/>
    </source>
</evidence>